<evidence type="ECO:0000313" key="1">
    <source>
        <dbReference type="EMBL" id="GFY10183.1"/>
    </source>
</evidence>
<comment type="caution">
    <text evidence="1">The sequence shown here is derived from an EMBL/GenBank/DDBJ whole genome shotgun (WGS) entry which is preliminary data.</text>
</comment>
<proteinExistence type="predicted"/>
<keyword evidence="2" id="KW-1185">Reference proteome</keyword>
<dbReference type="Gene3D" id="3.30.420.10">
    <property type="entry name" value="Ribonuclease H-like superfamily/Ribonuclease H"/>
    <property type="match status" value="1"/>
</dbReference>
<reference evidence="1" key="1">
    <citation type="submission" date="2020-08" db="EMBL/GenBank/DDBJ databases">
        <title>Multicomponent nature underlies the extraordinary mechanical properties of spider dragline silk.</title>
        <authorList>
            <person name="Kono N."/>
            <person name="Nakamura H."/>
            <person name="Mori M."/>
            <person name="Yoshida Y."/>
            <person name="Ohtoshi R."/>
            <person name="Malay A.D."/>
            <person name="Moran D.A.P."/>
            <person name="Tomita M."/>
            <person name="Numata K."/>
            <person name="Arakawa K."/>
        </authorList>
    </citation>
    <scope>NUCLEOTIDE SEQUENCE</scope>
</reference>
<organism evidence="1 2">
    <name type="scientific">Trichonephila clavipes</name>
    <name type="common">Golden silk orbweaver</name>
    <name type="synonym">Nephila clavipes</name>
    <dbReference type="NCBI Taxonomy" id="2585209"/>
    <lineage>
        <taxon>Eukaryota</taxon>
        <taxon>Metazoa</taxon>
        <taxon>Ecdysozoa</taxon>
        <taxon>Arthropoda</taxon>
        <taxon>Chelicerata</taxon>
        <taxon>Arachnida</taxon>
        <taxon>Araneae</taxon>
        <taxon>Araneomorphae</taxon>
        <taxon>Entelegynae</taxon>
        <taxon>Araneoidea</taxon>
        <taxon>Nephilidae</taxon>
        <taxon>Trichonephila</taxon>
    </lineage>
</organism>
<dbReference type="Proteomes" id="UP000887159">
    <property type="component" value="Unassembled WGS sequence"/>
</dbReference>
<gene>
    <name evidence="1" type="primary">TCB2_312</name>
    <name evidence="1" type="ORF">TNCV_2628621</name>
</gene>
<dbReference type="InterPro" id="IPR036397">
    <property type="entry name" value="RNaseH_sf"/>
</dbReference>
<accession>A0A8X6SEV8</accession>
<dbReference type="EMBL" id="BMAU01021296">
    <property type="protein sequence ID" value="GFY10183.1"/>
    <property type="molecule type" value="Genomic_DNA"/>
</dbReference>
<dbReference type="AlphaFoldDB" id="A0A8X6SEV8"/>
<name>A0A8X6SEV8_TRICX</name>
<protein>
    <submittedName>
        <fullName evidence="1">Transposable element Tcb2 transposase</fullName>
    </submittedName>
</protein>
<evidence type="ECO:0000313" key="2">
    <source>
        <dbReference type="Proteomes" id="UP000887159"/>
    </source>
</evidence>
<dbReference type="GO" id="GO:0003676">
    <property type="term" value="F:nucleic acid binding"/>
    <property type="evidence" value="ECO:0007669"/>
    <property type="project" value="InterPro"/>
</dbReference>
<sequence>MVWGVFSRHCLESLVRTPNSLNAIWYIELLGDHLHPFMLSCYPHGNGVFQQYNCTSHKYRLAPGWLNEHSSDFSVKFGHLEAQT</sequence>